<gene>
    <name evidence="1" type="ORF">MOF03_18635</name>
</gene>
<evidence type="ECO:0000313" key="2">
    <source>
        <dbReference type="Proteomes" id="UP001073053"/>
    </source>
</evidence>
<reference evidence="1" key="1">
    <citation type="submission" date="2022-02" db="EMBL/GenBank/DDBJ databases">
        <title>Crop Bioprotection Bacillus Genome Sequencing.</title>
        <authorList>
            <person name="Dunlap C."/>
        </authorList>
    </citation>
    <scope>NUCLEOTIDE SEQUENCE</scope>
    <source>
        <strain evidence="1">EC49O2N-C10</strain>
    </source>
</reference>
<sequence>MNKLIAEKIETHEALMQHPTQLETTTLDSIKKTKDKVRFILQKYPEARNNDNLLCSLYWREADGIEDLLAVQFATSAEAIRRSRQLLNSKGILLATDPKVLEKRKQKEREMRSGLSKIS</sequence>
<organism evidence="1 2">
    <name type="scientific">Bacillus halotolerans</name>
    <dbReference type="NCBI Taxonomy" id="260554"/>
    <lineage>
        <taxon>Bacteria</taxon>
        <taxon>Bacillati</taxon>
        <taxon>Bacillota</taxon>
        <taxon>Bacilli</taxon>
        <taxon>Bacillales</taxon>
        <taxon>Bacillaceae</taxon>
        <taxon>Bacillus</taxon>
    </lineage>
</organism>
<protein>
    <submittedName>
        <fullName evidence="1">Uncharacterized protein</fullName>
    </submittedName>
</protein>
<evidence type="ECO:0000313" key="1">
    <source>
        <dbReference type="EMBL" id="MCY9186626.1"/>
    </source>
</evidence>
<name>A0A9Q4HS15_9BACI</name>
<proteinExistence type="predicted"/>
<dbReference type="AlphaFoldDB" id="A0A9Q4HS15"/>
<comment type="caution">
    <text evidence="1">The sequence shown here is derived from an EMBL/GenBank/DDBJ whole genome shotgun (WGS) entry which is preliminary data.</text>
</comment>
<accession>A0A9Q4HS15</accession>
<dbReference type="Proteomes" id="UP001073053">
    <property type="component" value="Unassembled WGS sequence"/>
</dbReference>
<dbReference type="RefSeq" id="WP_268522709.1">
    <property type="nucleotide sequence ID" value="NZ_JALAWA010000013.1"/>
</dbReference>
<dbReference type="EMBL" id="JALAWA010000013">
    <property type="protein sequence ID" value="MCY9186626.1"/>
    <property type="molecule type" value="Genomic_DNA"/>
</dbReference>